<keyword evidence="6" id="KW-1185">Reference proteome</keyword>
<sequence>MAIYRLHLKNGYTPISHLSYINRKEKYSARKDLVSIGEGNLPTEFKNIEHFWESAVKNKRANARIYKEFEISLPKEFSDKENIELTEKFTRMVFKNKFVYNYAIHNPKGIQPHAHIMFCDRELDGIKRNENMFFVRHNSKNPMLGGVKKNRFINTNNYLLEIRKLWEDILNEKLLEKGLDVVSCKTLEEQKEEAIKNKDYEKAKTFNRNPRKKINIRDKSKKELYDELKESKDISEERYKVVNKIRILRLIDENIKQGYKDFESLISKKEKILNEIEKLDKKSKSNRLVKIAYNQVSKGEYFKLLNERKKENKVKLKAIENEYNVDKLVLSMRVKYLKKINEEKENLKIIEASLIALEKKMEDKPIYSLEKLYYKTKKSKNINKLKEINKMDQRNQKINLKRIMYDIKRLERIKSKENNYLPEGYIDLDEYRYINLDDNFSVDLEL</sequence>
<evidence type="ECO:0000259" key="4">
    <source>
        <dbReference type="Pfam" id="PF03389"/>
    </source>
</evidence>
<keyword evidence="3" id="KW-0175">Coiled coil</keyword>
<evidence type="ECO:0000313" key="6">
    <source>
        <dbReference type="Proteomes" id="UP000419017"/>
    </source>
</evidence>
<dbReference type="Pfam" id="PF03389">
    <property type="entry name" value="MobA_MobL"/>
    <property type="match status" value="1"/>
</dbReference>
<dbReference type="Gene3D" id="3.30.930.30">
    <property type="match status" value="1"/>
</dbReference>
<protein>
    <submittedName>
        <fullName evidence="5">MobA/MobL protein</fullName>
    </submittedName>
</protein>
<accession>A0A6I8M6F9</accession>
<evidence type="ECO:0000256" key="2">
    <source>
        <dbReference type="ARBA" id="ARBA00022971"/>
    </source>
</evidence>
<dbReference type="EMBL" id="CABWIB010000001">
    <property type="protein sequence ID" value="VWL84953.1"/>
    <property type="molecule type" value="Genomic_DNA"/>
</dbReference>
<evidence type="ECO:0000256" key="3">
    <source>
        <dbReference type="SAM" id="Coils"/>
    </source>
</evidence>
<feature type="domain" description="MobA/MobL protein" evidence="4">
    <location>
        <begin position="24"/>
        <end position="193"/>
    </location>
</feature>
<dbReference type="RefSeq" id="WP_156683000.1">
    <property type="nucleotide sequence ID" value="NZ_CABWIB010000001.1"/>
</dbReference>
<gene>
    <name evidence="5" type="ORF">OMES3154_00225</name>
</gene>
<proteinExistence type="inferred from homology"/>
<dbReference type="AlphaFoldDB" id="A0A6I8M6F9"/>
<reference evidence="5 6" key="1">
    <citation type="submission" date="2019-10" db="EMBL/GenBank/DDBJ databases">
        <authorList>
            <person name="Blom J."/>
        </authorList>
    </citation>
    <scope>NUCLEOTIDE SEQUENCE [LARGE SCALE GENOMIC DNA]</scope>
    <source>
        <strain evidence="5 6">ES3154-GLU</strain>
    </source>
</reference>
<dbReference type="Proteomes" id="UP000419017">
    <property type="component" value="Unassembled WGS sequence"/>
</dbReference>
<comment type="similarity">
    <text evidence="1">Belongs to the MobA/MobL family.</text>
</comment>
<name>A0A6I8M6F9_9FUSO</name>
<evidence type="ECO:0000256" key="1">
    <source>
        <dbReference type="ARBA" id="ARBA00010873"/>
    </source>
</evidence>
<feature type="coiled-coil region" evidence="3">
    <location>
        <begin position="262"/>
        <end position="360"/>
    </location>
</feature>
<dbReference type="InterPro" id="IPR005053">
    <property type="entry name" value="MobA_MobL"/>
</dbReference>
<keyword evidence="2" id="KW-0184">Conjugation</keyword>
<organism evidence="5 6">
    <name type="scientific">Oceanivirga miroungae</name>
    <dbReference type="NCBI Taxonomy" id="1130046"/>
    <lineage>
        <taxon>Bacteria</taxon>
        <taxon>Fusobacteriati</taxon>
        <taxon>Fusobacteriota</taxon>
        <taxon>Fusobacteriia</taxon>
        <taxon>Fusobacteriales</taxon>
        <taxon>Leptotrichiaceae</taxon>
        <taxon>Oceanivirga</taxon>
    </lineage>
</organism>
<evidence type="ECO:0000313" key="5">
    <source>
        <dbReference type="EMBL" id="VWL84953.1"/>
    </source>
</evidence>